<proteinExistence type="predicted"/>
<organism evidence="1 2">
    <name type="scientific">Aromia moschata</name>
    <dbReference type="NCBI Taxonomy" id="1265417"/>
    <lineage>
        <taxon>Eukaryota</taxon>
        <taxon>Metazoa</taxon>
        <taxon>Ecdysozoa</taxon>
        <taxon>Arthropoda</taxon>
        <taxon>Hexapoda</taxon>
        <taxon>Insecta</taxon>
        <taxon>Pterygota</taxon>
        <taxon>Neoptera</taxon>
        <taxon>Endopterygota</taxon>
        <taxon>Coleoptera</taxon>
        <taxon>Polyphaga</taxon>
        <taxon>Cucujiformia</taxon>
        <taxon>Chrysomeloidea</taxon>
        <taxon>Cerambycidae</taxon>
        <taxon>Cerambycinae</taxon>
        <taxon>Callichromatini</taxon>
        <taxon>Aromia</taxon>
    </lineage>
</organism>
<comment type="caution">
    <text evidence="1">The sequence shown here is derived from an EMBL/GenBank/DDBJ whole genome shotgun (WGS) entry which is preliminary data.</text>
</comment>
<dbReference type="EMBL" id="JAPWTK010000005">
    <property type="protein sequence ID" value="KAJ8961577.1"/>
    <property type="molecule type" value="Genomic_DNA"/>
</dbReference>
<reference evidence="1" key="1">
    <citation type="journal article" date="2023" name="Insect Mol. Biol.">
        <title>Genome sequencing provides insights into the evolution of gene families encoding plant cell wall-degrading enzymes in longhorned beetles.</title>
        <authorList>
            <person name="Shin N.R."/>
            <person name="Okamura Y."/>
            <person name="Kirsch R."/>
            <person name="Pauchet Y."/>
        </authorList>
    </citation>
    <scope>NUCLEOTIDE SEQUENCE</scope>
    <source>
        <strain evidence="1">AMC_N1</strain>
    </source>
</reference>
<dbReference type="AlphaFoldDB" id="A0AAV8ZBK8"/>
<evidence type="ECO:0000313" key="2">
    <source>
        <dbReference type="Proteomes" id="UP001162162"/>
    </source>
</evidence>
<protein>
    <submittedName>
        <fullName evidence="1">Uncharacterized protein</fullName>
    </submittedName>
</protein>
<gene>
    <name evidence="1" type="ORF">NQ318_014829</name>
</gene>
<evidence type="ECO:0000313" key="1">
    <source>
        <dbReference type="EMBL" id="KAJ8961577.1"/>
    </source>
</evidence>
<accession>A0AAV8ZBK8</accession>
<name>A0AAV8ZBK8_9CUCU</name>
<keyword evidence="2" id="KW-1185">Reference proteome</keyword>
<sequence length="153" mass="18246">MKRSADIYNYNPNRRQSKIIKEAQFSYLLITTNTKLIHILNIVEFFEDGFTKTKTYVPPGIIYPAVERVIEAIDFNNGLAAVKNHFGFPRIGKNCRQPRGHRIPSSGTIRQIVTDMRRPNYYYNYYPKRRQPNRKLCRNIYNDRRNWIFSPKK</sequence>
<dbReference type="Proteomes" id="UP001162162">
    <property type="component" value="Unassembled WGS sequence"/>
</dbReference>